<keyword evidence="3" id="KW-1185">Reference proteome</keyword>
<evidence type="ECO:0000256" key="1">
    <source>
        <dbReference type="SAM" id="MobiDB-lite"/>
    </source>
</evidence>
<sequence length="413" mass="45227">MTTIPGRYIEAHIIQAIPFANLNRDDTNAVKTVKWGDRERTRVSSQCWKRAMRLYLQTSLGQEAALRTRRLAEYLARHLREKHDWPAELAERAGRHTVVASSVGGEAPKKKTDEASKKKTDKASKQAEGASNGTNEHWSTAAMVYVPASAIGELAELAIRYREALEKAKEPKPPTQFERSHSVIPTAEVDAILRSRNGVINLFGRMLAQVDDAKVDGAVQVAHSFTTHATDTEIDYFSAVDDVTDIWGDTTGSAHMGQAEHSAGVLYRYVVLDLNDLHANLGGDLADTRDLAAGLLKAALLSLPHAKRNSTAPNTIPHLAHLTVRTDRPVSYAGAFEKPVRADRLGGHGDLSVIKMDEYAGAVQKLLGKEGCRYAAHATLSEEKIDKLGKRVESFEELIDKALADALAARETK</sequence>
<feature type="compositionally biased region" description="Basic and acidic residues" evidence="1">
    <location>
        <begin position="107"/>
        <end position="125"/>
    </location>
</feature>
<dbReference type="OrthoDB" id="5291250at2"/>
<reference evidence="2 3" key="1">
    <citation type="submission" date="2016-10" db="EMBL/GenBank/DDBJ databases">
        <authorList>
            <person name="de Groot N.N."/>
        </authorList>
    </citation>
    <scope>NUCLEOTIDE SEQUENCE [LARGE SCALE GENOMIC DNA]</scope>
    <source>
        <strain evidence="2 3">CPCC 201354</strain>
    </source>
</reference>
<evidence type="ECO:0000313" key="2">
    <source>
        <dbReference type="EMBL" id="SDH09699.1"/>
    </source>
</evidence>
<dbReference type="STRING" id="504805.SAMN05421505_111113"/>
<feature type="region of interest" description="Disordered" evidence="1">
    <location>
        <begin position="98"/>
        <end position="134"/>
    </location>
</feature>
<name>A0A1G7ZM13_9ACTN</name>
<protein>
    <submittedName>
        <fullName evidence="2">CRISPR system Cascade subunit CasC</fullName>
    </submittedName>
</protein>
<organism evidence="2 3">
    <name type="scientific">Sinosporangium album</name>
    <dbReference type="NCBI Taxonomy" id="504805"/>
    <lineage>
        <taxon>Bacteria</taxon>
        <taxon>Bacillati</taxon>
        <taxon>Actinomycetota</taxon>
        <taxon>Actinomycetes</taxon>
        <taxon>Streptosporangiales</taxon>
        <taxon>Streptosporangiaceae</taxon>
        <taxon>Sinosporangium</taxon>
    </lineage>
</organism>
<evidence type="ECO:0000313" key="3">
    <source>
        <dbReference type="Proteomes" id="UP000198923"/>
    </source>
</evidence>
<dbReference type="Pfam" id="PF09344">
    <property type="entry name" value="Cas_CT1975"/>
    <property type="match status" value="1"/>
</dbReference>
<dbReference type="Proteomes" id="UP000198923">
    <property type="component" value="Unassembled WGS sequence"/>
</dbReference>
<dbReference type="InterPro" id="IPR010148">
    <property type="entry name" value="CRISPR-assoc_prot_CT1975"/>
</dbReference>
<dbReference type="AlphaFoldDB" id="A0A1G7ZM13"/>
<dbReference type="EMBL" id="FNCN01000011">
    <property type="protein sequence ID" value="SDH09699.1"/>
    <property type="molecule type" value="Genomic_DNA"/>
</dbReference>
<gene>
    <name evidence="2" type="ORF">SAMN05421505_111113</name>
</gene>
<dbReference type="RefSeq" id="WP_093170829.1">
    <property type="nucleotide sequence ID" value="NZ_FNCN01000011.1"/>
</dbReference>
<accession>A0A1G7ZM13</accession>
<proteinExistence type="predicted"/>
<dbReference type="NCBIfam" id="TIGR01869">
    <property type="entry name" value="casC_Cse4"/>
    <property type="match status" value="1"/>
</dbReference>